<sequence length="238" mass="26640">MAAVLIKIAISLIALLLSAIWLRLLYVLPRFRARPLPRKRGAKSHLLVVLGSGGHTAEMIYIGNLDWSNFTFRTWIVGAGDNFSSLRAQEFESNASKKRSSHASNDPESYRIVQVPRARKIHQPLLTSPISCLQCAWACLQLLLNTPAGVDYPDIILTNGPATATVLIFTSVLLRFFDYRGAHSRGKMRTVYVESWARVKKMSLSGRLLCWVADRVLVQWEQLKGSGGRAEYHGVLCF</sequence>
<dbReference type="PANTHER" id="PTHR12154:SF4">
    <property type="entry name" value="UDP-N-ACETYLGLUCOSAMINE TRANSFERASE SUBUNIT ALG14 HOMOLOG"/>
    <property type="match status" value="1"/>
</dbReference>
<proteinExistence type="inferred from homology"/>
<comment type="caution">
    <text evidence="11">Lacks conserved residue(s) required for the propagation of feature annotation.</text>
</comment>
<keyword evidence="7 11" id="KW-0256">Endoplasmic reticulum</keyword>
<evidence type="ECO:0000256" key="2">
    <source>
        <dbReference type="ARBA" id="ARBA00004590"/>
    </source>
</evidence>
<keyword evidence="6 11" id="KW-0812">Transmembrane</keyword>
<name>A0A6A6GDJ7_9PEZI</name>
<evidence type="ECO:0000256" key="7">
    <source>
        <dbReference type="ARBA" id="ARBA00022824"/>
    </source>
</evidence>
<reference evidence="13" key="1">
    <citation type="journal article" date="2020" name="Stud. Mycol.">
        <title>101 Dothideomycetes genomes: A test case for predicting lifestyles and emergence of pathogens.</title>
        <authorList>
            <person name="Haridas S."/>
            <person name="Albert R."/>
            <person name="Binder M."/>
            <person name="Bloem J."/>
            <person name="LaButti K."/>
            <person name="Salamov A."/>
            <person name="Andreopoulos B."/>
            <person name="Baker S."/>
            <person name="Barry K."/>
            <person name="Bills G."/>
            <person name="Bluhm B."/>
            <person name="Cannon C."/>
            <person name="Castanera R."/>
            <person name="Culley D."/>
            <person name="Daum C."/>
            <person name="Ezra D."/>
            <person name="Gonzalez J."/>
            <person name="Henrissat B."/>
            <person name="Kuo A."/>
            <person name="Liang C."/>
            <person name="Lipzen A."/>
            <person name="Lutzoni F."/>
            <person name="Magnuson J."/>
            <person name="Mondo S."/>
            <person name="Nolan M."/>
            <person name="Ohm R."/>
            <person name="Pangilinan J."/>
            <person name="Park H.-J."/>
            <person name="Ramirez L."/>
            <person name="Alfaro M."/>
            <person name="Sun H."/>
            <person name="Tritt A."/>
            <person name="Yoshinaga Y."/>
            <person name="Zwiers L.-H."/>
            <person name="Turgeon B."/>
            <person name="Goodwin S."/>
            <person name="Spatafora J."/>
            <person name="Crous P."/>
            <person name="Grigoriev I."/>
        </authorList>
    </citation>
    <scope>NUCLEOTIDE SEQUENCE [LARGE SCALE GENOMIC DNA]</scope>
    <source>
        <strain evidence="13">CECT 20119</strain>
    </source>
</reference>
<dbReference type="Pfam" id="PF08660">
    <property type="entry name" value="Alg14"/>
    <property type="match status" value="1"/>
</dbReference>
<comment type="subunit">
    <text evidence="4 11">Heterodimer with ALG13 to form a functional enzyme.</text>
</comment>
<comment type="subcellular location">
    <subcellularLocation>
        <location evidence="1 11">Endoplasmic reticulum membrane</location>
        <topology evidence="1 11">Single-pass membrane protein</topology>
    </subcellularLocation>
    <subcellularLocation>
        <location evidence="2">Nucleus membrane</location>
        <topology evidence="2">Single-pass membrane protein</topology>
    </subcellularLocation>
</comment>
<evidence type="ECO:0000313" key="13">
    <source>
        <dbReference type="Proteomes" id="UP000799538"/>
    </source>
</evidence>
<evidence type="ECO:0000256" key="5">
    <source>
        <dbReference type="ARBA" id="ARBA00017467"/>
    </source>
</evidence>
<evidence type="ECO:0000256" key="11">
    <source>
        <dbReference type="RuleBase" id="RU362127"/>
    </source>
</evidence>
<evidence type="ECO:0000313" key="12">
    <source>
        <dbReference type="EMBL" id="KAF2223480.1"/>
    </source>
</evidence>
<feature type="transmembrane region" description="Helical" evidence="11">
    <location>
        <begin position="6"/>
        <end position="28"/>
    </location>
</feature>
<gene>
    <name evidence="11" type="primary">ALG14</name>
    <name evidence="12" type="ORF">BDZ85DRAFT_197974</name>
</gene>
<keyword evidence="9 11" id="KW-0472">Membrane</keyword>
<dbReference type="GO" id="GO:0031965">
    <property type="term" value="C:nuclear membrane"/>
    <property type="evidence" value="ECO:0007669"/>
    <property type="project" value="UniProtKB-SubCell"/>
</dbReference>
<protein>
    <recommendedName>
        <fullName evidence="5 11">UDP-N-acetylglucosamine transferase subunit ALG14</fullName>
    </recommendedName>
    <alternativeName>
        <fullName evidence="10 11">Asparagine-linked glycosylation protein 14</fullName>
    </alternativeName>
</protein>
<dbReference type="Proteomes" id="UP000799538">
    <property type="component" value="Unassembled WGS sequence"/>
</dbReference>
<evidence type="ECO:0000256" key="8">
    <source>
        <dbReference type="ARBA" id="ARBA00022989"/>
    </source>
</evidence>
<evidence type="ECO:0000256" key="6">
    <source>
        <dbReference type="ARBA" id="ARBA00022692"/>
    </source>
</evidence>
<keyword evidence="13" id="KW-1185">Reference proteome</keyword>
<dbReference type="OrthoDB" id="17098at2759"/>
<evidence type="ECO:0000256" key="9">
    <source>
        <dbReference type="ARBA" id="ARBA00023136"/>
    </source>
</evidence>
<evidence type="ECO:0000256" key="10">
    <source>
        <dbReference type="ARBA" id="ARBA00032062"/>
    </source>
</evidence>
<evidence type="ECO:0000256" key="1">
    <source>
        <dbReference type="ARBA" id="ARBA00004389"/>
    </source>
</evidence>
<dbReference type="GO" id="GO:0043541">
    <property type="term" value="C:UDP-N-acetylglucosamine transferase complex"/>
    <property type="evidence" value="ECO:0007669"/>
    <property type="project" value="TreeGrafter"/>
</dbReference>
<comment type="similarity">
    <text evidence="3 11">Belongs to the ALG14 family.</text>
</comment>
<feature type="transmembrane region" description="Helical" evidence="11">
    <location>
        <begin position="156"/>
        <end position="177"/>
    </location>
</feature>
<evidence type="ECO:0000256" key="3">
    <source>
        <dbReference type="ARBA" id="ARBA00009731"/>
    </source>
</evidence>
<dbReference type="AlphaFoldDB" id="A0A6A6GDJ7"/>
<organism evidence="12 13">
    <name type="scientific">Elsinoe ampelina</name>
    <dbReference type="NCBI Taxonomy" id="302913"/>
    <lineage>
        <taxon>Eukaryota</taxon>
        <taxon>Fungi</taxon>
        <taxon>Dikarya</taxon>
        <taxon>Ascomycota</taxon>
        <taxon>Pezizomycotina</taxon>
        <taxon>Dothideomycetes</taxon>
        <taxon>Dothideomycetidae</taxon>
        <taxon>Myriangiales</taxon>
        <taxon>Elsinoaceae</taxon>
        <taxon>Elsinoe</taxon>
    </lineage>
</organism>
<dbReference type="PANTHER" id="PTHR12154">
    <property type="entry name" value="GLYCOSYL TRANSFERASE-RELATED"/>
    <property type="match status" value="1"/>
</dbReference>
<dbReference type="GO" id="GO:0006488">
    <property type="term" value="P:dolichol-linked oligosaccharide biosynthetic process"/>
    <property type="evidence" value="ECO:0007669"/>
    <property type="project" value="InterPro"/>
</dbReference>
<evidence type="ECO:0000256" key="4">
    <source>
        <dbReference type="ARBA" id="ARBA00011335"/>
    </source>
</evidence>
<accession>A0A6A6GDJ7</accession>
<dbReference type="InterPro" id="IPR013969">
    <property type="entry name" value="Oligosacch_biosynth_Alg14"/>
</dbReference>
<dbReference type="EMBL" id="ML992506">
    <property type="protein sequence ID" value="KAF2223480.1"/>
    <property type="molecule type" value="Genomic_DNA"/>
</dbReference>
<comment type="function">
    <text evidence="11">Involved in protein N-glycosylation. Essential for the second step of the dolichol-linked oligosaccharide pathway. Anchors the catalytic subunit ALG13 to the ER.</text>
</comment>
<dbReference type="GO" id="GO:0004577">
    <property type="term" value="F:N-acetylglucosaminyldiphosphodolichol N-acetylglucosaminyltransferase activity"/>
    <property type="evidence" value="ECO:0007669"/>
    <property type="project" value="TreeGrafter"/>
</dbReference>
<dbReference type="Gene3D" id="3.40.50.2000">
    <property type="entry name" value="Glycogen Phosphorylase B"/>
    <property type="match status" value="1"/>
</dbReference>
<keyword evidence="8 11" id="KW-1133">Transmembrane helix</keyword>